<reference evidence="3 4" key="2">
    <citation type="journal article" date="2016" name="Science">
        <title>A bacterium that degrades and assimilates poly(ethylene terephthalate).</title>
        <authorList>
            <person name="Yoshida S."/>
            <person name="Hiraga K."/>
            <person name="Takehana T."/>
            <person name="Taniguchi I."/>
            <person name="Yamaji H."/>
            <person name="Maeda Y."/>
            <person name="Toyohara K."/>
            <person name="Miyamoto K."/>
            <person name="Kimura Y."/>
            <person name="Oda K."/>
        </authorList>
    </citation>
    <scope>NUCLEOTIDE SEQUENCE [LARGE SCALE GENOMIC DNA]</scope>
    <source>
        <strain evidence="4">NBRC 110686 / TISTR 2288 / 201-F6</strain>
    </source>
</reference>
<dbReference type="GO" id="GO:0016209">
    <property type="term" value="F:antioxidant activity"/>
    <property type="evidence" value="ECO:0007669"/>
    <property type="project" value="InterPro"/>
</dbReference>
<name>A0A0K8NVQ1_PISS1</name>
<dbReference type="RefSeq" id="WP_054018575.1">
    <property type="nucleotide sequence ID" value="NZ_BBYR01000007.1"/>
</dbReference>
<dbReference type="InterPro" id="IPR036249">
    <property type="entry name" value="Thioredoxin-like_sf"/>
</dbReference>
<dbReference type="PANTHER" id="PTHR43640:SF1">
    <property type="entry name" value="THIOREDOXIN-DEPENDENT PEROXIREDOXIN"/>
    <property type="match status" value="1"/>
</dbReference>
<dbReference type="STRING" id="1547922.ISF6_4633"/>
<dbReference type="AlphaFoldDB" id="A0A0K8NVQ1"/>
<keyword evidence="1" id="KW-0732">Signal</keyword>
<dbReference type="EMBL" id="BBYR01000007">
    <property type="protein sequence ID" value="GAP34458.1"/>
    <property type="molecule type" value="Genomic_DNA"/>
</dbReference>
<dbReference type="GO" id="GO:0016491">
    <property type="term" value="F:oxidoreductase activity"/>
    <property type="evidence" value="ECO:0007669"/>
    <property type="project" value="InterPro"/>
</dbReference>
<organism evidence="3 4">
    <name type="scientific">Piscinibacter sakaiensis</name>
    <name type="common">Ideonella sakaiensis</name>
    <dbReference type="NCBI Taxonomy" id="1547922"/>
    <lineage>
        <taxon>Bacteria</taxon>
        <taxon>Pseudomonadati</taxon>
        <taxon>Pseudomonadota</taxon>
        <taxon>Betaproteobacteria</taxon>
        <taxon>Burkholderiales</taxon>
        <taxon>Sphaerotilaceae</taxon>
        <taxon>Piscinibacter</taxon>
    </lineage>
</organism>
<comment type="caution">
    <text evidence="3">The sequence shown here is derived from an EMBL/GenBank/DDBJ whole genome shotgun (WGS) entry which is preliminary data.</text>
</comment>
<evidence type="ECO:0000313" key="3">
    <source>
        <dbReference type="EMBL" id="GAP34458.1"/>
    </source>
</evidence>
<dbReference type="InterPro" id="IPR000866">
    <property type="entry name" value="AhpC/TSA"/>
</dbReference>
<feature type="chain" id="PRO_5005513389" evidence="1">
    <location>
        <begin position="25"/>
        <end position="206"/>
    </location>
</feature>
<proteinExistence type="predicted"/>
<evidence type="ECO:0000313" key="4">
    <source>
        <dbReference type="Proteomes" id="UP000037660"/>
    </source>
</evidence>
<feature type="domain" description="Thioredoxin" evidence="2">
    <location>
        <begin position="25"/>
        <end position="181"/>
    </location>
</feature>
<dbReference type="PROSITE" id="PS51352">
    <property type="entry name" value="THIOREDOXIN_2"/>
    <property type="match status" value="1"/>
</dbReference>
<evidence type="ECO:0000256" key="1">
    <source>
        <dbReference type="SAM" id="SignalP"/>
    </source>
</evidence>
<dbReference type="CDD" id="cd02969">
    <property type="entry name" value="PRX_like1"/>
    <property type="match status" value="1"/>
</dbReference>
<sequence length="206" mass="21611">MHRRLALISAAALLPLALPPAAHAATVGQPAPAFELKDTQGRTVRLADFKGRHVVLEWTNPGCPFVQKHYGAKNMQALQKDAAAKNVVWLSVSSTARGASDYLAPAALDAKLVKDWGAQPAAVLMDDAGQVGRAYAARTTPHMYVIDPAGKLVYAGGIDDRRTANPADIPGAKNFVKVALAESLAGQPVSTPTATPYGCSIKYDAG</sequence>
<feature type="signal peptide" evidence="1">
    <location>
        <begin position="1"/>
        <end position="24"/>
    </location>
</feature>
<dbReference type="InterPro" id="IPR047262">
    <property type="entry name" value="PRX-like1"/>
</dbReference>
<evidence type="ECO:0000259" key="2">
    <source>
        <dbReference type="PROSITE" id="PS51352"/>
    </source>
</evidence>
<dbReference type="PANTHER" id="PTHR43640">
    <property type="entry name" value="OS07G0260300 PROTEIN"/>
    <property type="match status" value="1"/>
</dbReference>
<dbReference type="OrthoDB" id="9781543at2"/>
<keyword evidence="4" id="KW-1185">Reference proteome</keyword>
<accession>A0A0K8NVQ1</accession>
<dbReference type="Pfam" id="PF00578">
    <property type="entry name" value="AhpC-TSA"/>
    <property type="match status" value="1"/>
</dbReference>
<dbReference type="InterPro" id="IPR013766">
    <property type="entry name" value="Thioredoxin_domain"/>
</dbReference>
<dbReference type="Proteomes" id="UP000037660">
    <property type="component" value="Unassembled WGS sequence"/>
</dbReference>
<dbReference type="SUPFAM" id="SSF52833">
    <property type="entry name" value="Thioredoxin-like"/>
    <property type="match status" value="1"/>
</dbReference>
<gene>
    <name evidence="3" type="ORF">ISF6_4633</name>
</gene>
<dbReference type="Gene3D" id="3.40.30.10">
    <property type="entry name" value="Glutaredoxin"/>
    <property type="match status" value="1"/>
</dbReference>
<protein>
    <submittedName>
        <fullName evidence="3">PPO candidate 1</fullName>
    </submittedName>
</protein>
<reference evidence="4" key="1">
    <citation type="submission" date="2015-07" db="EMBL/GenBank/DDBJ databases">
        <title>Discovery of a poly(ethylene terephthalate assimilation.</title>
        <authorList>
            <person name="Yoshida S."/>
            <person name="Hiraga K."/>
            <person name="Takehana T."/>
            <person name="Taniguchi I."/>
            <person name="Yamaji H."/>
            <person name="Maeda Y."/>
            <person name="Toyohara K."/>
            <person name="Miyamoto K."/>
            <person name="Kimura Y."/>
            <person name="Oda K."/>
        </authorList>
    </citation>
    <scope>NUCLEOTIDE SEQUENCE [LARGE SCALE GENOMIC DNA]</scope>
    <source>
        <strain evidence="4">NBRC 110686 / TISTR 2288 / 201-F6</strain>
    </source>
</reference>